<accession>A0ACB9N874</accession>
<organism evidence="1 2">
    <name type="scientific">Bauhinia variegata</name>
    <name type="common">Purple orchid tree</name>
    <name type="synonym">Phanera variegata</name>
    <dbReference type="NCBI Taxonomy" id="167791"/>
    <lineage>
        <taxon>Eukaryota</taxon>
        <taxon>Viridiplantae</taxon>
        <taxon>Streptophyta</taxon>
        <taxon>Embryophyta</taxon>
        <taxon>Tracheophyta</taxon>
        <taxon>Spermatophyta</taxon>
        <taxon>Magnoliopsida</taxon>
        <taxon>eudicotyledons</taxon>
        <taxon>Gunneridae</taxon>
        <taxon>Pentapetalae</taxon>
        <taxon>rosids</taxon>
        <taxon>fabids</taxon>
        <taxon>Fabales</taxon>
        <taxon>Fabaceae</taxon>
        <taxon>Cercidoideae</taxon>
        <taxon>Cercideae</taxon>
        <taxon>Bauhiniinae</taxon>
        <taxon>Bauhinia</taxon>
    </lineage>
</organism>
<protein>
    <submittedName>
        <fullName evidence="1">Uncharacterized protein</fullName>
    </submittedName>
</protein>
<proteinExistence type="predicted"/>
<comment type="caution">
    <text evidence="1">The sequence shown here is derived from an EMBL/GenBank/DDBJ whole genome shotgun (WGS) entry which is preliminary data.</text>
</comment>
<evidence type="ECO:0000313" key="1">
    <source>
        <dbReference type="EMBL" id="KAI4332635.1"/>
    </source>
</evidence>
<dbReference type="EMBL" id="CM039432">
    <property type="protein sequence ID" value="KAI4332635.1"/>
    <property type="molecule type" value="Genomic_DNA"/>
</dbReference>
<name>A0ACB9N874_BAUVA</name>
<evidence type="ECO:0000313" key="2">
    <source>
        <dbReference type="Proteomes" id="UP000828941"/>
    </source>
</evidence>
<gene>
    <name evidence="1" type="ORF">L6164_017527</name>
</gene>
<keyword evidence="2" id="KW-1185">Reference proteome</keyword>
<sequence length="310" mass="34834">MALSSMLCSAVTMLAQPPVQPIRPIPRPRPSTLTLPLSRENFPFDFTFGASTSALQIEGASNNHCKGPNIWDDFILKFPDLDPYVTIFHFDLPQALQEKYGGVLGAEFIDDYVAFADLCFEKFGKKVKKWITMNEPLIFCNGYTGSFPPLRSSEWQNIRGSVGGDAAVEPYIASHNLLLAHAAAVKRYRDCYKNPVSKEEIGITLNSAWYVPYSDHKDDKEAALRALDFSLGLYLNPITYGDYPESVRSLVGNRLPKFTQEQSDLLRKSYDFIGLNYYHAYYAANDPTINNPPSFKTDSLVRNTSKNSLL</sequence>
<reference evidence="1 2" key="1">
    <citation type="journal article" date="2022" name="DNA Res.">
        <title>Chromosomal-level genome assembly of the orchid tree Bauhinia variegata (Leguminosae; Cercidoideae) supports the allotetraploid origin hypothesis of Bauhinia.</title>
        <authorList>
            <person name="Zhong Y."/>
            <person name="Chen Y."/>
            <person name="Zheng D."/>
            <person name="Pang J."/>
            <person name="Liu Y."/>
            <person name="Luo S."/>
            <person name="Meng S."/>
            <person name="Qian L."/>
            <person name="Wei D."/>
            <person name="Dai S."/>
            <person name="Zhou R."/>
        </authorList>
    </citation>
    <scope>NUCLEOTIDE SEQUENCE [LARGE SCALE GENOMIC DNA]</scope>
    <source>
        <strain evidence="1">BV-YZ2020</strain>
    </source>
</reference>
<dbReference type="Proteomes" id="UP000828941">
    <property type="component" value="Chromosome 7"/>
</dbReference>